<protein>
    <submittedName>
        <fullName evidence="1">Putative negative regulator of RcsB-dependent stress response</fullName>
    </submittedName>
</protein>
<gene>
    <name evidence="1" type="ORF">HDA45_002595</name>
</gene>
<proteinExistence type="predicted"/>
<reference evidence="1 2" key="1">
    <citation type="submission" date="2020-08" db="EMBL/GenBank/DDBJ databases">
        <title>Sequencing the genomes of 1000 actinobacteria strains.</title>
        <authorList>
            <person name="Klenk H.-P."/>
        </authorList>
    </citation>
    <scope>NUCLEOTIDE SEQUENCE [LARGE SCALE GENOMIC DNA]</scope>
    <source>
        <strain evidence="1 2">DSM 45272</strain>
    </source>
</reference>
<sequence length="64" mass="6927">MTETKHDNNLGAGVQVDLEHLDQAAEALAGASSRDWRNVDVRNRYRGLALITIGAYLAATETAD</sequence>
<keyword evidence="2" id="KW-1185">Reference proteome</keyword>
<accession>A0A841B2C4</accession>
<name>A0A841B2C4_9PSEU</name>
<dbReference type="Proteomes" id="UP000580861">
    <property type="component" value="Unassembled WGS sequence"/>
</dbReference>
<comment type="caution">
    <text evidence="1">The sequence shown here is derived from an EMBL/GenBank/DDBJ whole genome shotgun (WGS) entry which is preliminary data.</text>
</comment>
<dbReference type="EMBL" id="JACHMX010000001">
    <property type="protein sequence ID" value="MBB5852508.1"/>
    <property type="molecule type" value="Genomic_DNA"/>
</dbReference>
<evidence type="ECO:0000313" key="1">
    <source>
        <dbReference type="EMBL" id="MBB5852508.1"/>
    </source>
</evidence>
<dbReference type="RefSeq" id="WP_184894992.1">
    <property type="nucleotide sequence ID" value="NZ_JACHMX010000001.1"/>
</dbReference>
<evidence type="ECO:0000313" key="2">
    <source>
        <dbReference type="Proteomes" id="UP000580861"/>
    </source>
</evidence>
<dbReference type="AlphaFoldDB" id="A0A841B2C4"/>
<organism evidence="1 2">
    <name type="scientific">Amycolatopsis umgeniensis</name>
    <dbReference type="NCBI Taxonomy" id="336628"/>
    <lineage>
        <taxon>Bacteria</taxon>
        <taxon>Bacillati</taxon>
        <taxon>Actinomycetota</taxon>
        <taxon>Actinomycetes</taxon>
        <taxon>Pseudonocardiales</taxon>
        <taxon>Pseudonocardiaceae</taxon>
        <taxon>Amycolatopsis</taxon>
    </lineage>
</organism>